<protein>
    <recommendedName>
        <fullName evidence="4">Phage protein</fullName>
    </recommendedName>
</protein>
<reference evidence="2 3" key="1">
    <citation type="submission" date="2019-10" db="EMBL/GenBank/DDBJ databases">
        <authorList>
            <person name="Karimi E."/>
        </authorList>
    </citation>
    <scope>NUCLEOTIDE SEQUENCE [LARGE SCALE GENOMIC DNA]</scope>
    <source>
        <strain evidence="2">Pantoea sp. 111</strain>
    </source>
</reference>
<dbReference type="Proteomes" id="UP000433737">
    <property type="component" value="Unassembled WGS sequence"/>
</dbReference>
<proteinExistence type="predicted"/>
<gene>
    <name evidence="2" type="ORF">PANT111_150150</name>
</gene>
<dbReference type="RefSeq" id="WP_159223357.1">
    <property type="nucleotide sequence ID" value="NZ_LR733469.1"/>
</dbReference>
<sequence>MSDLFSLAPEGQAWADDQAANKQAQPDDYDPRWYAGSGSALFRGAAEGTVGLLQTGVEAAKLSPTYSALRGDLPELDEVVDQNFNALQKSLNDARNAVKPAPNSQGMAAEILEGLGTFAPAIAATAVAGPVAGGAVAFGSSYEPTRQDFLAKGVNEETAGTLALEQAGANALGMALPAGVGGRLATRLLSGVGINTGFGAANRFALGETLEENGYDDLAKQYRVWDKQALLVDGVLGAAFGGVHHLTAQRADTPLADPAPIAAEPAAGPTAEADLPANPAPAVTADAPVQGDVLAQGEPAAATYESRVAELQELAGQVVSRGDRKAIAQEVHDLQFKYDQATTQLQELKNTPLSGSGKALSQARAQRTAQVNELDMQLGLLKEQIDQRGATLADNSPGGRFYEARSDLSRIEQGLIPESMRGLVPETQIKPSDVDAAHVMNEGLYYDLESSPVVHSGHESLNSHVAAMDQASRQLMSGEPVNVSAQIRGLDGIARPDAIATGEAQRATISEAYRENGIAETVPQSAEPSIPPVREGSAFAGGRSAETSAPEQISTDPVSGESISSNSYDLMAARDMSQANPDIMIAHPDTGEPVSLAQALADLDNQIATVQKESKVYSVAATCFLRNP</sequence>
<name>A0AAX3J404_9GAMM</name>
<evidence type="ECO:0000313" key="3">
    <source>
        <dbReference type="Proteomes" id="UP000433737"/>
    </source>
</evidence>
<feature type="compositionally biased region" description="Polar residues" evidence="1">
    <location>
        <begin position="545"/>
        <end position="564"/>
    </location>
</feature>
<comment type="caution">
    <text evidence="2">The sequence shown here is derived from an EMBL/GenBank/DDBJ whole genome shotgun (WGS) entry which is preliminary data.</text>
</comment>
<evidence type="ECO:0000256" key="1">
    <source>
        <dbReference type="SAM" id="MobiDB-lite"/>
    </source>
</evidence>
<evidence type="ECO:0000313" key="2">
    <source>
        <dbReference type="EMBL" id="VXB52275.1"/>
    </source>
</evidence>
<feature type="region of interest" description="Disordered" evidence="1">
    <location>
        <begin position="519"/>
        <end position="564"/>
    </location>
</feature>
<dbReference type="EMBL" id="CABWMH010000007">
    <property type="protein sequence ID" value="VXB52275.1"/>
    <property type="molecule type" value="Genomic_DNA"/>
</dbReference>
<organism evidence="2 3">
    <name type="scientific">Pantoea brenneri</name>
    <dbReference type="NCBI Taxonomy" id="472694"/>
    <lineage>
        <taxon>Bacteria</taxon>
        <taxon>Pseudomonadati</taxon>
        <taxon>Pseudomonadota</taxon>
        <taxon>Gammaproteobacteria</taxon>
        <taxon>Enterobacterales</taxon>
        <taxon>Erwiniaceae</taxon>
        <taxon>Pantoea</taxon>
    </lineage>
</organism>
<accession>A0AAX3J404</accession>
<evidence type="ECO:0008006" key="4">
    <source>
        <dbReference type="Google" id="ProtNLM"/>
    </source>
</evidence>
<dbReference type="AlphaFoldDB" id="A0AAX3J404"/>